<dbReference type="AlphaFoldDB" id="A0A8J2LS41"/>
<keyword evidence="1" id="KW-0472">Membrane</keyword>
<keyword evidence="3" id="KW-1185">Reference proteome</keyword>
<evidence type="ECO:0000313" key="2">
    <source>
        <dbReference type="EMBL" id="CAG7838144.1"/>
    </source>
</evidence>
<reference evidence="2" key="1">
    <citation type="submission" date="2021-06" db="EMBL/GenBank/DDBJ databases">
        <authorList>
            <person name="Hodson N. C."/>
            <person name="Mongue J. A."/>
            <person name="Jaron S. K."/>
        </authorList>
    </citation>
    <scope>NUCLEOTIDE SEQUENCE</scope>
</reference>
<dbReference type="EMBL" id="CAJVCH010571649">
    <property type="protein sequence ID" value="CAG7838144.1"/>
    <property type="molecule type" value="Genomic_DNA"/>
</dbReference>
<proteinExistence type="predicted"/>
<name>A0A8J2LS41_9HEXA</name>
<sequence>MEGCVDTLRLYRLILPLACKLFLRLKICFSVEWVPRNLHCLQLHCHLRFVKQHYCHTKRGDKLSTTMTHSDPTVDILAHVYKRTRRAPAVPECVYPKVSTLSYCYDDPDRSAFFLPLTILLLLHIYFLIHIYVYSPNPDVKAFQNVENISSFDAIS</sequence>
<comment type="caution">
    <text evidence="2">The sequence shown here is derived from an EMBL/GenBank/DDBJ whole genome shotgun (WGS) entry which is preliminary data.</text>
</comment>
<organism evidence="2 3">
    <name type="scientific">Allacma fusca</name>
    <dbReference type="NCBI Taxonomy" id="39272"/>
    <lineage>
        <taxon>Eukaryota</taxon>
        <taxon>Metazoa</taxon>
        <taxon>Ecdysozoa</taxon>
        <taxon>Arthropoda</taxon>
        <taxon>Hexapoda</taxon>
        <taxon>Collembola</taxon>
        <taxon>Symphypleona</taxon>
        <taxon>Sminthuridae</taxon>
        <taxon>Allacma</taxon>
    </lineage>
</organism>
<evidence type="ECO:0000313" key="3">
    <source>
        <dbReference type="Proteomes" id="UP000708208"/>
    </source>
</evidence>
<accession>A0A8J2LS41</accession>
<feature type="transmembrane region" description="Helical" evidence="1">
    <location>
        <begin position="112"/>
        <end position="133"/>
    </location>
</feature>
<gene>
    <name evidence="2" type="ORF">AFUS01_LOCUS47142</name>
</gene>
<protein>
    <submittedName>
        <fullName evidence="2">Uncharacterized protein</fullName>
    </submittedName>
</protein>
<dbReference type="Proteomes" id="UP000708208">
    <property type="component" value="Unassembled WGS sequence"/>
</dbReference>
<keyword evidence="1" id="KW-1133">Transmembrane helix</keyword>
<keyword evidence="1" id="KW-0812">Transmembrane</keyword>
<evidence type="ECO:0000256" key="1">
    <source>
        <dbReference type="SAM" id="Phobius"/>
    </source>
</evidence>